<dbReference type="PATRIC" id="fig|33995.3.peg.4040"/>
<dbReference type="AlphaFoldDB" id="A0A0M0EC90"/>
<dbReference type="Proteomes" id="UP000037566">
    <property type="component" value="Unassembled WGS sequence"/>
</dbReference>
<accession>A0A0M0EC90</accession>
<dbReference type="InterPro" id="IPR027417">
    <property type="entry name" value="P-loop_NTPase"/>
</dbReference>
<dbReference type="Pfam" id="PF13604">
    <property type="entry name" value="AAA_30"/>
    <property type="match status" value="1"/>
</dbReference>
<evidence type="ECO:0000313" key="4">
    <source>
        <dbReference type="Proteomes" id="UP000037566"/>
    </source>
</evidence>
<feature type="domain" description="TrwC relaxase" evidence="2">
    <location>
        <begin position="40"/>
        <end position="343"/>
    </location>
</feature>
<protein>
    <submittedName>
        <fullName evidence="3">TrwC relaxase</fullName>
    </submittedName>
</protein>
<feature type="region of interest" description="Disordered" evidence="1">
    <location>
        <begin position="26"/>
        <end position="47"/>
    </location>
</feature>
<dbReference type="SUPFAM" id="SSF55464">
    <property type="entry name" value="Origin of replication-binding domain, RBD-like"/>
    <property type="match status" value="1"/>
</dbReference>
<dbReference type="EMBL" id="LHUQ01000059">
    <property type="protein sequence ID" value="KON62853.1"/>
    <property type="molecule type" value="Genomic_DNA"/>
</dbReference>
<sequence>MMTFRKISAESSGRLITAYFTQELPDPEHDFRTQPGKVPDADGGRLTSYYTGRDGRASWRPDMQPKIAAALGIDPKTPPKNAQLNRLFEAKRADNGEDWSRNARKISAYDLTLAPHKSVTLAAEFAPTEAERAAIWHAIDRANDATMLYVAREIGFARRGHGGEDGANPGEVAWVSFRHDTARPTVEARDAATGQTYLIDTPAGGDPHAHIHNALFNVVVTEEGHVGSLDTKRLRSRVHEFGAYFQAQLADELRRIGIAQQYDANEQATVISAVPQDISDFFSKGRRNVIRAAKDYAAAEGADWAHMPIERKRRILSMAGLAARLDKDKGTSDHEIWREQARRLGWEQKSLLGTPVAPVGTREQRYDIAYRFAARHLAREFETAAVIDHDKLRTYAARGLIGTGIEGGVKDIDHVVALIEQRGLELGGERVSLIQEMRGDRLRVTNSAQIAIEENLAIQAARASGDRSGALSDRQITEAIGRSQLDFASEHGKTQKAAIYALGRGGALSMLTGVAGSGKTALLSPLVDAWKHDTRYDTNGRRVIGIANAWRQADALREAGIFDTSAMLPFLARLERGDVDVDQNTVLVIDEVGQVGQVGPCQMLHLLQLQRDTGCTIKALGDHEQVQNIEAGDSIEMLRRVLDPEDMPELLSSVRQVSARNRQIADLFRGAEPEESDLEAHEFRGAAANAHTDEENDDDVRNRFHLKEVRDAIDMKRADGTIRLVGGDHEEVLQDIARLYVTRRDALVAEGASPQRGRAKTISMSALTNQDAADLSRAVRRILQERGEISTHEITVQAIDQRGETYDLAIATGDRLRLYRRTWGSVDGKGATVGNNGDVVEVLAHGDAGLRVRTKDGLVADVEWRRFRDVKTGRVLLGFGHAMTIDAAQGLTSDEHINALPRGVELVTGFTSYVAESRARGTTWTMISDGATFEAVRNQRALGDTTPITSDDLWNHVAKKMAHKPYKSLGTDLVARTRKARDARIRELIALGRMQETLMKSGRPYGREIILETQARQAERLHKARLAEIDARLQVMIRNAPAVMTGAEQTLRSQRAAQVLGRRPHVPSASPGAAS</sequence>
<dbReference type="InterPro" id="IPR014862">
    <property type="entry name" value="TrwC"/>
</dbReference>
<name>A0A0M0EC90_KOMEU</name>
<dbReference type="NCBIfam" id="NF041492">
    <property type="entry name" value="MobF"/>
    <property type="match status" value="1"/>
</dbReference>
<dbReference type="Gene3D" id="3.40.50.300">
    <property type="entry name" value="P-loop containing nucleotide triphosphate hydrolases"/>
    <property type="match status" value="1"/>
</dbReference>
<evidence type="ECO:0000313" key="3">
    <source>
        <dbReference type="EMBL" id="KON62853.1"/>
    </source>
</evidence>
<dbReference type="STRING" id="33995.KOEU_36430"/>
<dbReference type="Pfam" id="PF08751">
    <property type="entry name" value="TrwC"/>
    <property type="match status" value="1"/>
</dbReference>
<keyword evidence="4" id="KW-1185">Reference proteome</keyword>
<evidence type="ECO:0000256" key="1">
    <source>
        <dbReference type="SAM" id="MobiDB-lite"/>
    </source>
</evidence>
<evidence type="ECO:0000259" key="2">
    <source>
        <dbReference type="Pfam" id="PF08751"/>
    </source>
</evidence>
<comment type="caution">
    <text evidence="3">The sequence shown here is derived from an EMBL/GenBank/DDBJ whole genome shotgun (WGS) entry which is preliminary data.</text>
</comment>
<proteinExistence type="predicted"/>
<dbReference type="OrthoDB" id="1826980at2"/>
<dbReference type="RefSeq" id="WP_053324157.1">
    <property type="nucleotide sequence ID" value="NZ_LHUQ01000059.1"/>
</dbReference>
<reference evidence="3" key="1">
    <citation type="submission" date="2015-08" db="EMBL/GenBank/DDBJ databases">
        <title>Draft genome sequence of Komagataeibacter europaeus CECT 8546 a cellulose producer strain from vinegar produced by the traditional method.</title>
        <authorList>
            <person name="Poehlein A."/>
            <person name="Valera M.J."/>
            <person name="Haack F.S."/>
            <person name="Mas A."/>
            <person name="Daniel R."/>
            <person name="Streit W.R."/>
            <person name="Mateo E."/>
        </authorList>
    </citation>
    <scope>NUCLEOTIDE SEQUENCE [LARGE SCALE GENOMIC DNA]</scope>
    <source>
        <strain evidence="3">CECT 8546</strain>
    </source>
</reference>
<organism evidence="3 4">
    <name type="scientific">Komagataeibacter europaeus</name>
    <name type="common">Gluconacetobacter europaeus</name>
    <dbReference type="NCBI Taxonomy" id="33995"/>
    <lineage>
        <taxon>Bacteria</taxon>
        <taxon>Pseudomonadati</taxon>
        <taxon>Pseudomonadota</taxon>
        <taxon>Alphaproteobacteria</taxon>
        <taxon>Acetobacterales</taxon>
        <taxon>Acetobacteraceae</taxon>
        <taxon>Komagataeibacter</taxon>
    </lineage>
</organism>
<dbReference type="SUPFAM" id="SSF52540">
    <property type="entry name" value="P-loop containing nucleoside triphosphate hydrolases"/>
    <property type="match status" value="2"/>
</dbReference>
<gene>
    <name evidence="3" type="ORF">KOEU_36430</name>
</gene>